<dbReference type="InterPro" id="IPR036866">
    <property type="entry name" value="RibonucZ/Hydroxyglut_hydro"/>
</dbReference>
<dbReference type="Proteomes" id="UP001595528">
    <property type="component" value="Unassembled WGS sequence"/>
</dbReference>
<dbReference type="Gene3D" id="3.60.15.10">
    <property type="entry name" value="Ribonuclease Z/Hydroxyacylglutathione hydrolase-like"/>
    <property type="match status" value="1"/>
</dbReference>
<sequence>MKVRILGCGTSGGVPRIGNDWGACDPAEPRNRRRRCSILVESGTTNVLVDTSPDLREQLLDAGTTRLDGVIWTHEHADQAHGIDDVRALALRQRAPLDGWLDARTYGILGQRFDYIFEAPPGSFYPPIVKPHIFDGPFRIGDIDVRPFAQDHGSIPSTGLRFGPIAYSNDVVALDDAAFAALEGVEVWIVDAMRYKPHPTHAHLDLTLEWIARLRPRRAVLTNMHLDLDYRTLCKDLPEGVEPAYDGMMLEI</sequence>
<proteinExistence type="predicted"/>
<dbReference type="InterPro" id="IPR001279">
    <property type="entry name" value="Metallo-B-lactamas"/>
</dbReference>
<keyword evidence="3" id="KW-1185">Reference proteome</keyword>
<dbReference type="Pfam" id="PF12706">
    <property type="entry name" value="Lactamase_B_2"/>
    <property type="match status" value="1"/>
</dbReference>
<dbReference type="CDD" id="cd16279">
    <property type="entry name" value="metallo-hydrolase-like_MBL-fold"/>
    <property type="match status" value="1"/>
</dbReference>
<accession>A0ABV7KUG2</accession>
<dbReference type="RefSeq" id="WP_379897693.1">
    <property type="nucleotide sequence ID" value="NZ_JBHRTR010000005.1"/>
</dbReference>
<feature type="domain" description="Metallo-beta-lactamase" evidence="1">
    <location>
        <begin position="45"/>
        <end position="222"/>
    </location>
</feature>
<dbReference type="PANTHER" id="PTHR42663:SF6">
    <property type="entry name" value="HYDROLASE C777.06C-RELATED"/>
    <property type="match status" value="1"/>
</dbReference>
<name>A0ABV7KUG2_9PROT</name>
<evidence type="ECO:0000259" key="1">
    <source>
        <dbReference type="Pfam" id="PF12706"/>
    </source>
</evidence>
<protein>
    <submittedName>
        <fullName evidence="2">MBL fold metallo-hydrolase</fullName>
    </submittedName>
</protein>
<dbReference type="PANTHER" id="PTHR42663">
    <property type="entry name" value="HYDROLASE C777.06C-RELATED-RELATED"/>
    <property type="match status" value="1"/>
</dbReference>
<dbReference type="SUPFAM" id="SSF56281">
    <property type="entry name" value="Metallo-hydrolase/oxidoreductase"/>
    <property type="match status" value="1"/>
</dbReference>
<organism evidence="2 3">
    <name type="scientific">Marinibaculum pumilum</name>
    <dbReference type="NCBI Taxonomy" id="1766165"/>
    <lineage>
        <taxon>Bacteria</taxon>
        <taxon>Pseudomonadati</taxon>
        <taxon>Pseudomonadota</taxon>
        <taxon>Alphaproteobacteria</taxon>
        <taxon>Rhodospirillales</taxon>
        <taxon>Rhodospirillaceae</taxon>
        <taxon>Marinibaculum</taxon>
    </lineage>
</organism>
<comment type="caution">
    <text evidence="2">The sequence shown here is derived from an EMBL/GenBank/DDBJ whole genome shotgun (WGS) entry which is preliminary data.</text>
</comment>
<reference evidence="3" key="1">
    <citation type="journal article" date="2019" name="Int. J. Syst. Evol. Microbiol.">
        <title>The Global Catalogue of Microorganisms (GCM) 10K type strain sequencing project: providing services to taxonomists for standard genome sequencing and annotation.</title>
        <authorList>
            <consortium name="The Broad Institute Genomics Platform"/>
            <consortium name="The Broad Institute Genome Sequencing Center for Infectious Disease"/>
            <person name="Wu L."/>
            <person name="Ma J."/>
        </authorList>
    </citation>
    <scope>NUCLEOTIDE SEQUENCE [LARGE SCALE GENOMIC DNA]</scope>
    <source>
        <strain evidence="3">KCTC 42964</strain>
    </source>
</reference>
<dbReference type="EMBL" id="JBHRTR010000005">
    <property type="protein sequence ID" value="MFC3225949.1"/>
    <property type="molecule type" value="Genomic_DNA"/>
</dbReference>
<gene>
    <name evidence="2" type="ORF">ACFOGJ_01815</name>
</gene>
<evidence type="ECO:0000313" key="3">
    <source>
        <dbReference type="Proteomes" id="UP001595528"/>
    </source>
</evidence>
<evidence type="ECO:0000313" key="2">
    <source>
        <dbReference type="EMBL" id="MFC3225949.1"/>
    </source>
</evidence>